<evidence type="ECO:0000313" key="6">
    <source>
        <dbReference type="Proteomes" id="UP000618943"/>
    </source>
</evidence>
<evidence type="ECO:0000256" key="3">
    <source>
        <dbReference type="ARBA" id="ARBA00022989"/>
    </source>
</evidence>
<reference evidence="5 6" key="1">
    <citation type="submission" date="2020-12" db="EMBL/GenBank/DDBJ databases">
        <title>YIM B01967 draft genome.</title>
        <authorList>
            <person name="Yan X."/>
        </authorList>
    </citation>
    <scope>NUCLEOTIDE SEQUENCE [LARGE SCALE GENOMIC DNA]</scope>
    <source>
        <strain evidence="5 6">YIM B01967</strain>
    </source>
</reference>
<keyword evidence="3" id="KW-1133">Transmembrane helix</keyword>
<dbReference type="RefSeq" id="WP_100795584.1">
    <property type="nucleotide sequence ID" value="NZ_JAEOAH010000006.1"/>
</dbReference>
<dbReference type="Proteomes" id="UP000618943">
    <property type="component" value="Unassembled WGS sequence"/>
</dbReference>
<evidence type="ECO:0000256" key="2">
    <source>
        <dbReference type="ARBA" id="ARBA00022692"/>
    </source>
</evidence>
<dbReference type="Pfam" id="PF04228">
    <property type="entry name" value="Zn_peptidase"/>
    <property type="match status" value="1"/>
</dbReference>
<protein>
    <submittedName>
        <fullName evidence="5">Neutral zinc metallopeptidase</fullName>
    </submittedName>
</protein>
<keyword evidence="4" id="KW-0472">Membrane</keyword>
<accession>A0ABS1H5F8</accession>
<evidence type="ECO:0000313" key="5">
    <source>
        <dbReference type="EMBL" id="MBK3494636.1"/>
    </source>
</evidence>
<organism evidence="5 6">
    <name type="scientific">Viridibacillus soli</name>
    <dbReference type="NCBI Taxonomy" id="2798301"/>
    <lineage>
        <taxon>Bacteria</taxon>
        <taxon>Bacillati</taxon>
        <taxon>Bacillota</taxon>
        <taxon>Bacilli</taxon>
        <taxon>Bacillales</taxon>
        <taxon>Caryophanaceae</taxon>
        <taxon>Viridibacillus</taxon>
    </lineage>
</organism>
<dbReference type="InterPro" id="IPR007343">
    <property type="entry name" value="Uncharacterised_pept_Zn_put"/>
</dbReference>
<sequence>MGKDKSSSSNKEARGYIVPEIFTHGTSKQSVKWFKKGFNDGTLEGGDTFNTKDL</sequence>
<proteinExistence type="predicted"/>
<evidence type="ECO:0000256" key="1">
    <source>
        <dbReference type="ARBA" id="ARBA00004167"/>
    </source>
</evidence>
<evidence type="ECO:0000256" key="4">
    <source>
        <dbReference type="ARBA" id="ARBA00023136"/>
    </source>
</evidence>
<name>A0ABS1H5F8_9BACL</name>
<comment type="subcellular location">
    <subcellularLocation>
        <location evidence="1">Membrane</location>
        <topology evidence="1">Single-pass membrane protein</topology>
    </subcellularLocation>
</comment>
<keyword evidence="6" id="KW-1185">Reference proteome</keyword>
<gene>
    <name evidence="5" type="ORF">JFL43_07160</name>
</gene>
<dbReference type="PANTHER" id="PTHR30168:SF0">
    <property type="entry name" value="INNER MEMBRANE PROTEIN"/>
    <property type="match status" value="1"/>
</dbReference>
<comment type="caution">
    <text evidence="5">The sequence shown here is derived from an EMBL/GenBank/DDBJ whole genome shotgun (WGS) entry which is preliminary data.</text>
</comment>
<dbReference type="EMBL" id="JAEOAH010000006">
    <property type="protein sequence ID" value="MBK3494636.1"/>
    <property type="molecule type" value="Genomic_DNA"/>
</dbReference>
<dbReference type="PANTHER" id="PTHR30168">
    <property type="entry name" value="PUTATIVE MEMBRANE PROTEIN YPFJ"/>
    <property type="match status" value="1"/>
</dbReference>
<keyword evidence="2" id="KW-0812">Transmembrane</keyword>